<dbReference type="Proteomes" id="UP001597419">
    <property type="component" value="Unassembled WGS sequence"/>
</dbReference>
<keyword evidence="1" id="KW-0732">Signal</keyword>
<dbReference type="SUPFAM" id="SSF53474">
    <property type="entry name" value="alpha/beta-Hydrolases"/>
    <property type="match status" value="1"/>
</dbReference>
<dbReference type="Pfam" id="PF00561">
    <property type="entry name" value="Abhydrolase_1"/>
    <property type="match status" value="1"/>
</dbReference>
<proteinExistence type="predicted"/>
<reference evidence="5" key="1">
    <citation type="journal article" date="2019" name="Int. J. Syst. Evol. Microbiol.">
        <title>The Global Catalogue of Microorganisms (GCM) 10K type strain sequencing project: providing services to taxonomists for standard genome sequencing and annotation.</title>
        <authorList>
            <consortium name="The Broad Institute Genomics Platform"/>
            <consortium name="The Broad Institute Genome Sequencing Center for Infectious Disease"/>
            <person name="Wu L."/>
            <person name="Ma J."/>
        </authorList>
    </citation>
    <scope>NUCLEOTIDE SEQUENCE [LARGE SCALE GENOMIC DNA]</scope>
    <source>
        <strain evidence="5">CGMCC 4.7643</strain>
    </source>
</reference>
<dbReference type="RefSeq" id="WP_345405524.1">
    <property type="nucleotide sequence ID" value="NZ_BAABHG010000018.1"/>
</dbReference>
<sequence>MGRTSLVTAFALVLTVALGGSAAAATGQAGPRLTNPHPCPGRPGFTCSTLTVPLDHTGRVPGTLDLQVAAADNVTAPKGVLLYLVGGPGQGGVAWIDRLANQRLPEVAKDYRFVTLDQRGTGEFGALRCPGLQTQMGSSNIATPTREAVAECANLLGERAPLYSTDQTVADLDLLRQALGVPKMVVDGVSYGAFTAARYSIAHPRHVRKLVLDSVLPHHATAADSLYLTGLRANARVLRDACSVAPACGFDPAEDLAQVVRRRGVADGVRIFDAMVTYEFVDPTYRNPNPVGMPPGSGDIVGAVHAARGGDPARLDALLARMARGNQADPTEYSSGLQAGTLCADLRFPWGSASTPVEVRQARLDRTEAGLPERATWPYTAQVAVTQGFVQLCLPWPAERATSNPAGHLPDVPTLLVNGDRDLSTPLEWAEHEAAVAPRGELVVVKGESHSIQNRERGHAGRDAVIEFLAG</sequence>
<protein>
    <submittedName>
        <fullName evidence="4">Alpha/beta hydrolase</fullName>
    </submittedName>
</protein>
<dbReference type="InterPro" id="IPR013595">
    <property type="entry name" value="Pept_S33_TAP-like_C"/>
</dbReference>
<feature type="chain" id="PRO_5047502562" evidence="1">
    <location>
        <begin position="25"/>
        <end position="471"/>
    </location>
</feature>
<feature type="signal peptide" evidence="1">
    <location>
        <begin position="1"/>
        <end position="24"/>
    </location>
</feature>
<keyword evidence="5" id="KW-1185">Reference proteome</keyword>
<dbReference type="InterPro" id="IPR000073">
    <property type="entry name" value="AB_hydrolase_1"/>
</dbReference>
<feature type="domain" description="Peptidase S33 tripeptidyl aminopeptidase-like C-terminal" evidence="3">
    <location>
        <begin position="386"/>
        <end position="470"/>
    </location>
</feature>
<evidence type="ECO:0000313" key="5">
    <source>
        <dbReference type="Proteomes" id="UP001597419"/>
    </source>
</evidence>
<evidence type="ECO:0000259" key="3">
    <source>
        <dbReference type="Pfam" id="PF08386"/>
    </source>
</evidence>
<dbReference type="PANTHER" id="PTHR43722">
    <property type="entry name" value="PROLINE IMINOPEPTIDASE"/>
    <property type="match status" value="1"/>
</dbReference>
<evidence type="ECO:0000259" key="2">
    <source>
        <dbReference type="Pfam" id="PF00561"/>
    </source>
</evidence>
<dbReference type="InterPro" id="IPR005944">
    <property type="entry name" value="Pro_iminopeptidase"/>
</dbReference>
<name>A0ABW5GJX6_9PSEU</name>
<dbReference type="Gene3D" id="3.40.50.1820">
    <property type="entry name" value="alpha/beta hydrolase"/>
    <property type="match status" value="1"/>
</dbReference>
<feature type="domain" description="AB hydrolase-1" evidence="2">
    <location>
        <begin position="80"/>
        <end position="224"/>
    </location>
</feature>
<evidence type="ECO:0000313" key="4">
    <source>
        <dbReference type="EMBL" id="MFD2461167.1"/>
    </source>
</evidence>
<gene>
    <name evidence="4" type="ORF">ACFSYJ_21360</name>
</gene>
<dbReference type="Pfam" id="PF08386">
    <property type="entry name" value="Abhydrolase_4"/>
    <property type="match status" value="1"/>
</dbReference>
<evidence type="ECO:0000256" key="1">
    <source>
        <dbReference type="SAM" id="SignalP"/>
    </source>
</evidence>
<organism evidence="4 5">
    <name type="scientific">Amycolatopsis samaneae</name>
    <dbReference type="NCBI Taxonomy" id="664691"/>
    <lineage>
        <taxon>Bacteria</taxon>
        <taxon>Bacillati</taxon>
        <taxon>Actinomycetota</taxon>
        <taxon>Actinomycetes</taxon>
        <taxon>Pseudonocardiales</taxon>
        <taxon>Pseudonocardiaceae</taxon>
        <taxon>Amycolatopsis</taxon>
    </lineage>
</organism>
<dbReference type="GO" id="GO:0016787">
    <property type="term" value="F:hydrolase activity"/>
    <property type="evidence" value="ECO:0007669"/>
    <property type="project" value="UniProtKB-KW"/>
</dbReference>
<accession>A0ABW5GJX6</accession>
<keyword evidence="4" id="KW-0378">Hydrolase</keyword>
<comment type="caution">
    <text evidence="4">The sequence shown here is derived from an EMBL/GenBank/DDBJ whole genome shotgun (WGS) entry which is preliminary data.</text>
</comment>
<dbReference type="PANTHER" id="PTHR43722:SF1">
    <property type="entry name" value="PROLINE IMINOPEPTIDASE"/>
    <property type="match status" value="1"/>
</dbReference>
<dbReference type="EMBL" id="JBHUKU010000011">
    <property type="protein sequence ID" value="MFD2461167.1"/>
    <property type="molecule type" value="Genomic_DNA"/>
</dbReference>
<dbReference type="InterPro" id="IPR029058">
    <property type="entry name" value="AB_hydrolase_fold"/>
</dbReference>